<dbReference type="Pfam" id="PF00505">
    <property type="entry name" value="HMG_box"/>
    <property type="match status" value="1"/>
</dbReference>
<dbReference type="InterPro" id="IPR051356">
    <property type="entry name" value="SOX/SOX-like_TF"/>
</dbReference>
<evidence type="ECO:0000256" key="4">
    <source>
        <dbReference type="ARBA" id="ARBA00023242"/>
    </source>
</evidence>
<feature type="region of interest" description="Disordered" evidence="6">
    <location>
        <begin position="196"/>
        <end position="231"/>
    </location>
</feature>
<gene>
    <name evidence="8" type="ORF">M513_09368</name>
</gene>
<dbReference type="InterPro" id="IPR036910">
    <property type="entry name" value="HMG_box_dom_sf"/>
</dbReference>
<dbReference type="PROSITE" id="PS50118">
    <property type="entry name" value="HMG_BOX_2"/>
    <property type="match status" value="1"/>
</dbReference>
<dbReference type="GO" id="GO:0000978">
    <property type="term" value="F:RNA polymerase II cis-regulatory region sequence-specific DNA binding"/>
    <property type="evidence" value="ECO:0007669"/>
    <property type="project" value="TreeGrafter"/>
</dbReference>
<keyword evidence="1" id="KW-0805">Transcription regulation</keyword>
<sequence length="566" mass="61283">MLSVACPEISSRAASSVHHHRNHAQISEGSSPSPSLSCPSSSPNGCSTPTSLVGSSYKACREADHCSPVSSSHRLDQGTSPPAGLSMECDKSNSRSYPDLYLHTKQRGLIVLTDGAFLFEALDNCDQTEKIALLDQLIMQIEAIKRSVYEQVSSTNSGELSELNDGCIRDDSQRITESTSECNDIGCALSHDGVPKHRMSSVSSHSPEESGGDEIFHGFDTTKKDNSHQQPSLADQYLIHQQRQQRLLAAAAASGLSAYPVSSLAANAFSAFSSTNPLIILNGYDQMLAASYASTLAAAAASAAGNSVNVSNPGAPTRLNQSASLFSNLASEFPLNLCHLKGSEINRPDVSIKQHASSETPKKVAKTSGTVPVATVWQQSPSSAAVGLADQGLQEPLRTPPLRSALASRSPDHIKRPMNAFMIWARDERRKILKSCPDMHNSNISKVLGARWKQMTSAEKQPYYDEQARLSQLHMQQHPNYRYKPRPKRTCIIDGKRVRLSEYKQLLRSKRSNWPNTSKLSAVSTSPLSSDFADGSDLLGHCQKVVGEPLHSVKKPASAESPQHSE</sequence>
<organism evidence="8 9">
    <name type="scientific">Trichuris suis</name>
    <name type="common">pig whipworm</name>
    <dbReference type="NCBI Taxonomy" id="68888"/>
    <lineage>
        <taxon>Eukaryota</taxon>
        <taxon>Metazoa</taxon>
        <taxon>Ecdysozoa</taxon>
        <taxon>Nematoda</taxon>
        <taxon>Enoplea</taxon>
        <taxon>Dorylaimia</taxon>
        <taxon>Trichinellida</taxon>
        <taxon>Trichuridae</taxon>
        <taxon>Trichuris</taxon>
    </lineage>
</organism>
<feature type="compositionally biased region" description="Basic and acidic residues" evidence="6">
    <location>
        <begin position="214"/>
        <end position="227"/>
    </location>
</feature>
<dbReference type="InterPro" id="IPR009071">
    <property type="entry name" value="HMG_box_dom"/>
</dbReference>
<evidence type="ECO:0000256" key="1">
    <source>
        <dbReference type="ARBA" id="ARBA00023015"/>
    </source>
</evidence>
<evidence type="ECO:0000313" key="9">
    <source>
        <dbReference type="Proteomes" id="UP000030764"/>
    </source>
</evidence>
<dbReference type="PANTHER" id="PTHR45789">
    <property type="entry name" value="FI18025P1"/>
    <property type="match status" value="1"/>
</dbReference>
<evidence type="ECO:0000256" key="5">
    <source>
        <dbReference type="PROSITE-ProRule" id="PRU00267"/>
    </source>
</evidence>
<dbReference type="GO" id="GO:0005634">
    <property type="term" value="C:nucleus"/>
    <property type="evidence" value="ECO:0007669"/>
    <property type="project" value="UniProtKB-UniRule"/>
</dbReference>
<feature type="region of interest" description="Disordered" evidence="6">
    <location>
        <begin position="67"/>
        <end position="91"/>
    </location>
</feature>
<dbReference type="FunFam" id="1.10.30.10:FF:000003">
    <property type="entry name" value="Putative transcription factor SOX-6"/>
    <property type="match status" value="1"/>
</dbReference>
<reference evidence="8 9" key="1">
    <citation type="journal article" date="2014" name="Nat. Genet.">
        <title>Genome and transcriptome of the porcine whipworm Trichuris suis.</title>
        <authorList>
            <person name="Jex A.R."/>
            <person name="Nejsum P."/>
            <person name="Schwarz E.M."/>
            <person name="Hu L."/>
            <person name="Young N.D."/>
            <person name="Hall R.S."/>
            <person name="Korhonen P.K."/>
            <person name="Liao S."/>
            <person name="Thamsborg S."/>
            <person name="Xia J."/>
            <person name="Xu P."/>
            <person name="Wang S."/>
            <person name="Scheerlinck J.P."/>
            <person name="Hofmann A."/>
            <person name="Sternberg P.W."/>
            <person name="Wang J."/>
            <person name="Gasser R.B."/>
        </authorList>
    </citation>
    <scope>NUCLEOTIDE SEQUENCE [LARGE SCALE GENOMIC DNA]</scope>
    <source>
        <strain evidence="8">DCEP-RM93M</strain>
    </source>
</reference>
<keyword evidence="9" id="KW-1185">Reference proteome</keyword>
<evidence type="ECO:0000259" key="7">
    <source>
        <dbReference type="PROSITE" id="PS50118"/>
    </source>
</evidence>
<keyword evidence="3" id="KW-0804">Transcription</keyword>
<dbReference type="EMBL" id="KL363264">
    <property type="protein sequence ID" value="KFD49773.1"/>
    <property type="molecule type" value="Genomic_DNA"/>
</dbReference>
<dbReference type="SUPFAM" id="SSF47095">
    <property type="entry name" value="HMG-box"/>
    <property type="match status" value="1"/>
</dbReference>
<proteinExistence type="predicted"/>
<dbReference type="Proteomes" id="UP000030764">
    <property type="component" value="Unassembled WGS sequence"/>
</dbReference>
<name>A0A085LXS7_9BILA</name>
<feature type="compositionally biased region" description="Low complexity" evidence="6">
    <location>
        <begin position="27"/>
        <end position="41"/>
    </location>
</feature>
<feature type="compositionally biased region" description="Polar residues" evidence="6">
    <location>
        <begin position="68"/>
        <end position="80"/>
    </location>
</feature>
<keyword evidence="2 5" id="KW-0238">DNA-binding</keyword>
<dbReference type="Gene3D" id="1.10.30.10">
    <property type="entry name" value="High mobility group box domain"/>
    <property type="match status" value="1"/>
</dbReference>
<dbReference type="AlphaFoldDB" id="A0A085LXS7"/>
<feature type="DNA-binding region" description="HMG box" evidence="5">
    <location>
        <begin position="414"/>
        <end position="482"/>
    </location>
</feature>
<evidence type="ECO:0000313" key="8">
    <source>
        <dbReference type="EMBL" id="KFD49773.1"/>
    </source>
</evidence>
<dbReference type="PANTHER" id="PTHR45789:SF2">
    <property type="entry name" value="FI18025P1"/>
    <property type="match status" value="1"/>
</dbReference>
<evidence type="ECO:0000256" key="6">
    <source>
        <dbReference type="SAM" id="MobiDB-lite"/>
    </source>
</evidence>
<feature type="domain" description="HMG box" evidence="7">
    <location>
        <begin position="414"/>
        <end position="482"/>
    </location>
</feature>
<dbReference type="CDD" id="cd22042">
    <property type="entry name" value="HMG-box_EGL13-like"/>
    <property type="match status" value="1"/>
</dbReference>
<dbReference type="GO" id="GO:0045165">
    <property type="term" value="P:cell fate commitment"/>
    <property type="evidence" value="ECO:0007669"/>
    <property type="project" value="TreeGrafter"/>
</dbReference>
<evidence type="ECO:0000256" key="3">
    <source>
        <dbReference type="ARBA" id="ARBA00023163"/>
    </source>
</evidence>
<keyword evidence="4 5" id="KW-0539">Nucleus</keyword>
<accession>A0A085LXS7</accession>
<feature type="region of interest" description="Disordered" evidence="6">
    <location>
        <begin position="13"/>
        <end position="41"/>
    </location>
</feature>
<dbReference type="GO" id="GO:0000981">
    <property type="term" value="F:DNA-binding transcription factor activity, RNA polymerase II-specific"/>
    <property type="evidence" value="ECO:0007669"/>
    <property type="project" value="TreeGrafter"/>
</dbReference>
<evidence type="ECO:0000256" key="2">
    <source>
        <dbReference type="ARBA" id="ARBA00023125"/>
    </source>
</evidence>
<dbReference type="SMART" id="SM00398">
    <property type="entry name" value="HMG"/>
    <property type="match status" value="1"/>
</dbReference>
<protein>
    <recommendedName>
        <fullName evidence="7">HMG box domain-containing protein</fullName>
    </recommendedName>
</protein>